<evidence type="ECO:0000313" key="3">
    <source>
        <dbReference type="Proteomes" id="UP000462066"/>
    </source>
</evidence>
<feature type="chain" id="PRO_5030825900" description="Thioredoxin family protein" evidence="1">
    <location>
        <begin position="26"/>
        <end position="204"/>
    </location>
</feature>
<dbReference type="InterPro" id="IPR036249">
    <property type="entry name" value="Thioredoxin-like_sf"/>
</dbReference>
<dbReference type="RefSeq" id="WP_162310805.1">
    <property type="nucleotide sequence ID" value="NZ_JACHGU010000001.1"/>
</dbReference>
<keyword evidence="3" id="KW-1185">Reference proteome</keyword>
<evidence type="ECO:0008006" key="4">
    <source>
        <dbReference type="Google" id="ProtNLM"/>
    </source>
</evidence>
<reference evidence="2 3" key="1">
    <citation type="submission" date="2017-10" db="EMBL/GenBank/DDBJ databases">
        <title>Whole genome sequencing of Pseudoxanthomonas broegbernensis DSM 12573(T).</title>
        <authorList>
            <person name="Kumar S."/>
            <person name="Bansal K."/>
            <person name="Kaur A."/>
            <person name="Patil P."/>
            <person name="Sharma S."/>
            <person name="Patil P.B."/>
        </authorList>
    </citation>
    <scope>NUCLEOTIDE SEQUENCE [LARGE SCALE GENOMIC DNA]</scope>
    <source>
        <strain evidence="2 3">DSM 12573</strain>
    </source>
</reference>
<comment type="caution">
    <text evidence="2">The sequence shown here is derived from an EMBL/GenBank/DDBJ whole genome shotgun (WGS) entry which is preliminary data.</text>
</comment>
<gene>
    <name evidence="2" type="ORF">B1992_07205</name>
</gene>
<protein>
    <recommendedName>
        <fullName evidence="4">Thioredoxin family protein</fullName>
    </recommendedName>
</protein>
<keyword evidence="1" id="KW-0732">Signal</keyword>
<dbReference type="Proteomes" id="UP000462066">
    <property type="component" value="Unassembled WGS sequence"/>
</dbReference>
<organism evidence="2 3">
    <name type="scientific">Pseudoxanthomonas broegbernensis</name>
    <dbReference type="NCBI Taxonomy" id="83619"/>
    <lineage>
        <taxon>Bacteria</taxon>
        <taxon>Pseudomonadati</taxon>
        <taxon>Pseudomonadota</taxon>
        <taxon>Gammaproteobacteria</taxon>
        <taxon>Lysobacterales</taxon>
        <taxon>Lysobacteraceae</taxon>
        <taxon>Pseudoxanthomonas</taxon>
    </lineage>
</organism>
<dbReference type="AlphaFoldDB" id="A0A7V8K7N1"/>
<dbReference type="SUPFAM" id="SSF52833">
    <property type="entry name" value="Thioredoxin-like"/>
    <property type="match status" value="1"/>
</dbReference>
<name>A0A7V8K7N1_9GAMM</name>
<evidence type="ECO:0000256" key="1">
    <source>
        <dbReference type="SAM" id="SignalP"/>
    </source>
</evidence>
<proteinExistence type="predicted"/>
<evidence type="ECO:0000313" key="2">
    <source>
        <dbReference type="EMBL" id="KAF1686687.1"/>
    </source>
</evidence>
<feature type="signal peptide" evidence="1">
    <location>
        <begin position="1"/>
        <end position="25"/>
    </location>
</feature>
<accession>A0A7V8K7N1</accession>
<sequence length="204" mass="20891">MTVTGGGSGRVVAGIALALLLAACAGEEPPAVSGPPLPVDTSPQKPAVADANEPVASGNTRAAADVAAIAALGAAFDPARDAAADLETAKVEAKRGRRRIVLELGDASCTQCAALDALIEGQAPLRHLRDAGFVWVKVDRSAPGNAGLLAGYPGGTDAPAPYLLVLDADGQVLHAQPGQDLMRDDRPWQRQVRGFLERWAPPAP</sequence>
<dbReference type="Gene3D" id="3.40.30.10">
    <property type="entry name" value="Glutaredoxin"/>
    <property type="match status" value="1"/>
</dbReference>
<dbReference type="EMBL" id="MWIP01000005">
    <property type="protein sequence ID" value="KAF1686687.1"/>
    <property type="molecule type" value="Genomic_DNA"/>
</dbReference>